<evidence type="ECO:0000256" key="6">
    <source>
        <dbReference type="ARBA" id="ARBA00023157"/>
    </source>
</evidence>
<dbReference type="PROSITE" id="PS00139">
    <property type="entry name" value="THIOL_PROTEASE_CYS"/>
    <property type="match status" value="1"/>
</dbReference>
<dbReference type="InterPro" id="IPR025660">
    <property type="entry name" value="Pept_his_AS"/>
</dbReference>
<dbReference type="OMA" id="GCLGAFN"/>
<dbReference type="InterPro" id="IPR000169">
    <property type="entry name" value="Pept_cys_AS"/>
</dbReference>
<dbReference type="SUPFAM" id="SSF54001">
    <property type="entry name" value="Cysteine proteinases"/>
    <property type="match status" value="1"/>
</dbReference>
<feature type="chain" id="PRO_5012372243" description="Cathepsin L" evidence="7">
    <location>
        <begin position="16"/>
        <end position="326"/>
    </location>
</feature>
<evidence type="ECO:0000256" key="5">
    <source>
        <dbReference type="ARBA" id="ARBA00023145"/>
    </source>
</evidence>
<evidence type="ECO:0000259" key="8">
    <source>
        <dbReference type="SMART" id="SM00645"/>
    </source>
</evidence>
<dbReference type="STRING" id="400682.A0A1X7VWE8"/>
<evidence type="ECO:0000256" key="4">
    <source>
        <dbReference type="ARBA" id="ARBA00022807"/>
    </source>
</evidence>
<dbReference type="Gene3D" id="3.90.70.10">
    <property type="entry name" value="Cysteine proteinases"/>
    <property type="match status" value="1"/>
</dbReference>
<dbReference type="CDD" id="cd02248">
    <property type="entry name" value="Peptidase_C1A"/>
    <property type="match status" value="1"/>
</dbReference>
<dbReference type="PROSITE" id="PS00640">
    <property type="entry name" value="THIOL_PROTEASE_ASN"/>
    <property type="match status" value="1"/>
</dbReference>
<evidence type="ECO:0000259" key="9">
    <source>
        <dbReference type="SMART" id="SM00848"/>
    </source>
</evidence>
<dbReference type="InterPro" id="IPR013201">
    <property type="entry name" value="Prot_inhib_I29"/>
</dbReference>
<dbReference type="AlphaFoldDB" id="A0A1X7VWE8"/>
<sequence>MKVILVLALVALAAAKFEYTQEFQEWKVKYNKVYETKDIELARQVIWESNKKFVENHNANSDKFGFTVAMNEFADLDAAEFASIFNGFLSLPNNSTKDFYKKTGVKVAATVDWREKGAVTAIKNQGKCGSCWSFSTTGSLEGQHFLKTGTLLSLSEQQFVDCSTKFGNHGCKGGTMDNAFRYLETVSGDETEMMYPYTAEDGFCKFRSTEGKVKCEGYKDIPRDDEDALREAVATVGPISVAIDAGHSSFQLYKEGVYYNPTCSSTKLDHGVLAVGYGTYEGSEEYWLVKNSWGPSWGMEGYIMMSRNRENNCGIATMASYPTGVN</sequence>
<keyword evidence="6" id="KW-1015">Disulfide bond</keyword>
<keyword evidence="3" id="KW-0378">Hydrolase</keyword>
<dbReference type="SMART" id="SM00645">
    <property type="entry name" value="Pept_C1"/>
    <property type="match status" value="1"/>
</dbReference>
<dbReference type="OrthoDB" id="10253408at2759"/>
<evidence type="ECO:0000313" key="10">
    <source>
        <dbReference type="EnsemblMetazoa" id="Aqu2.1.43733_001"/>
    </source>
</evidence>
<dbReference type="KEGG" id="aqu:100638413"/>
<comment type="similarity">
    <text evidence="1">Belongs to the peptidase C1 family.</text>
</comment>
<dbReference type="Proteomes" id="UP000007879">
    <property type="component" value="Unassembled WGS sequence"/>
</dbReference>
<dbReference type="PROSITE" id="PS00639">
    <property type="entry name" value="THIOL_PROTEASE_HIS"/>
    <property type="match status" value="1"/>
</dbReference>
<dbReference type="GO" id="GO:0006508">
    <property type="term" value="P:proteolysis"/>
    <property type="evidence" value="ECO:0007669"/>
    <property type="project" value="UniProtKB-KW"/>
</dbReference>
<evidence type="ECO:0000256" key="7">
    <source>
        <dbReference type="SAM" id="SignalP"/>
    </source>
</evidence>
<evidence type="ECO:0000256" key="3">
    <source>
        <dbReference type="ARBA" id="ARBA00022801"/>
    </source>
</evidence>
<dbReference type="PRINTS" id="PR00705">
    <property type="entry name" value="PAPAIN"/>
</dbReference>
<dbReference type="InterPro" id="IPR025661">
    <property type="entry name" value="Pept_asp_AS"/>
</dbReference>
<gene>
    <name evidence="10" type="primary">100638413</name>
</gene>
<accession>A0A1X7VWE8</accession>
<feature type="domain" description="Cathepsin propeptide inhibitor" evidence="9">
    <location>
        <begin position="23"/>
        <end position="81"/>
    </location>
</feature>
<dbReference type="InterPro" id="IPR038765">
    <property type="entry name" value="Papain-like_cys_pep_sf"/>
</dbReference>
<evidence type="ECO:0008006" key="12">
    <source>
        <dbReference type="Google" id="ProtNLM"/>
    </source>
</evidence>
<keyword evidence="11" id="KW-1185">Reference proteome</keyword>
<dbReference type="FunFam" id="3.90.70.10:FF:000006">
    <property type="entry name" value="Cathepsin S"/>
    <property type="match status" value="1"/>
</dbReference>
<evidence type="ECO:0000256" key="1">
    <source>
        <dbReference type="ARBA" id="ARBA00008455"/>
    </source>
</evidence>
<keyword evidence="2" id="KW-0645">Protease</keyword>
<dbReference type="InterPro" id="IPR013128">
    <property type="entry name" value="Peptidase_C1A"/>
</dbReference>
<evidence type="ECO:0000256" key="2">
    <source>
        <dbReference type="ARBA" id="ARBA00022670"/>
    </source>
</evidence>
<dbReference type="SMART" id="SM00848">
    <property type="entry name" value="Inhibitor_I29"/>
    <property type="match status" value="1"/>
</dbReference>
<dbReference type="Pfam" id="PF08246">
    <property type="entry name" value="Inhibitor_I29"/>
    <property type="match status" value="1"/>
</dbReference>
<reference evidence="11" key="1">
    <citation type="journal article" date="2010" name="Nature">
        <title>The Amphimedon queenslandica genome and the evolution of animal complexity.</title>
        <authorList>
            <person name="Srivastava M."/>
            <person name="Simakov O."/>
            <person name="Chapman J."/>
            <person name="Fahey B."/>
            <person name="Gauthier M.E."/>
            <person name="Mitros T."/>
            <person name="Richards G.S."/>
            <person name="Conaco C."/>
            <person name="Dacre M."/>
            <person name="Hellsten U."/>
            <person name="Larroux C."/>
            <person name="Putnam N.H."/>
            <person name="Stanke M."/>
            <person name="Adamska M."/>
            <person name="Darling A."/>
            <person name="Degnan S.M."/>
            <person name="Oakley T.H."/>
            <person name="Plachetzki D.C."/>
            <person name="Zhai Y."/>
            <person name="Adamski M."/>
            <person name="Calcino A."/>
            <person name="Cummins S.F."/>
            <person name="Goodstein D.M."/>
            <person name="Harris C."/>
            <person name="Jackson D.J."/>
            <person name="Leys S.P."/>
            <person name="Shu S."/>
            <person name="Woodcroft B.J."/>
            <person name="Vervoort M."/>
            <person name="Kosik K.S."/>
            <person name="Manning G."/>
            <person name="Degnan B.M."/>
            <person name="Rokhsar D.S."/>
        </authorList>
    </citation>
    <scope>NUCLEOTIDE SEQUENCE [LARGE SCALE GENOMIC DNA]</scope>
</reference>
<dbReference type="Pfam" id="PF00112">
    <property type="entry name" value="Peptidase_C1"/>
    <property type="match status" value="1"/>
</dbReference>
<dbReference type="eggNOG" id="KOG1543">
    <property type="taxonomic scope" value="Eukaryota"/>
</dbReference>
<feature type="signal peptide" evidence="7">
    <location>
        <begin position="1"/>
        <end position="15"/>
    </location>
</feature>
<keyword evidence="5" id="KW-0865">Zymogen</keyword>
<dbReference type="EnsemblMetazoa" id="Aqu2.1.43733_001">
    <property type="protein sequence ID" value="Aqu2.1.43733_001"/>
    <property type="gene ID" value="Aqu2.1.43733"/>
</dbReference>
<dbReference type="PANTHER" id="PTHR12411">
    <property type="entry name" value="CYSTEINE PROTEASE FAMILY C1-RELATED"/>
    <property type="match status" value="1"/>
</dbReference>
<dbReference type="EnsemblMetazoa" id="XM_003382672.3">
    <property type="protein sequence ID" value="XP_003382720.1"/>
    <property type="gene ID" value="LOC100638413"/>
</dbReference>
<reference evidence="10" key="2">
    <citation type="submission" date="2017-05" db="UniProtKB">
        <authorList>
            <consortium name="EnsemblMetazoa"/>
        </authorList>
    </citation>
    <scope>IDENTIFICATION</scope>
</reference>
<feature type="domain" description="Peptidase C1A papain C-terminal" evidence="8">
    <location>
        <begin position="107"/>
        <end position="323"/>
    </location>
</feature>
<keyword evidence="7" id="KW-0732">Signal</keyword>
<dbReference type="InterPro" id="IPR039417">
    <property type="entry name" value="Peptidase_C1A_papain-like"/>
</dbReference>
<protein>
    <recommendedName>
        <fullName evidence="12">Cathepsin L</fullName>
    </recommendedName>
</protein>
<dbReference type="InterPro" id="IPR000668">
    <property type="entry name" value="Peptidase_C1A_C"/>
</dbReference>
<dbReference type="GO" id="GO:0008234">
    <property type="term" value="F:cysteine-type peptidase activity"/>
    <property type="evidence" value="ECO:0007669"/>
    <property type="project" value="UniProtKB-KW"/>
</dbReference>
<organism evidence="10">
    <name type="scientific">Amphimedon queenslandica</name>
    <name type="common">Sponge</name>
    <dbReference type="NCBI Taxonomy" id="400682"/>
    <lineage>
        <taxon>Eukaryota</taxon>
        <taxon>Metazoa</taxon>
        <taxon>Porifera</taxon>
        <taxon>Demospongiae</taxon>
        <taxon>Heteroscleromorpha</taxon>
        <taxon>Haplosclerida</taxon>
        <taxon>Niphatidae</taxon>
        <taxon>Amphimedon</taxon>
    </lineage>
</organism>
<keyword evidence="4" id="KW-0788">Thiol protease</keyword>
<dbReference type="InParanoid" id="A0A1X7VWE8"/>
<evidence type="ECO:0000313" key="11">
    <source>
        <dbReference type="Proteomes" id="UP000007879"/>
    </source>
</evidence>
<name>A0A1X7VWE8_AMPQE</name>
<proteinExistence type="inferred from homology"/>